<accession>A0A1E7FYB6</accession>
<organism evidence="1 2">
    <name type="scientific">Fragilariopsis cylindrus CCMP1102</name>
    <dbReference type="NCBI Taxonomy" id="635003"/>
    <lineage>
        <taxon>Eukaryota</taxon>
        <taxon>Sar</taxon>
        <taxon>Stramenopiles</taxon>
        <taxon>Ochrophyta</taxon>
        <taxon>Bacillariophyta</taxon>
        <taxon>Bacillariophyceae</taxon>
        <taxon>Bacillariophycidae</taxon>
        <taxon>Bacillariales</taxon>
        <taxon>Bacillariaceae</taxon>
        <taxon>Fragilariopsis</taxon>
    </lineage>
</organism>
<dbReference type="Proteomes" id="UP000095751">
    <property type="component" value="Unassembled WGS sequence"/>
</dbReference>
<name>A0A1E7FYB6_9STRA</name>
<dbReference type="EMBL" id="KV784353">
    <property type="protein sequence ID" value="OEU23138.1"/>
    <property type="molecule type" value="Genomic_DNA"/>
</dbReference>
<proteinExistence type="predicted"/>
<dbReference type="AlphaFoldDB" id="A0A1E7FYB6"/>
<evidence type="ECO:0000313" key="2">
    <source>
        <dbReference type="Proteomes" id="UP000095751"/>
    </source>
</evidence>
<reference evidence="1 2" key="1">
    <citation type="submission" date="2016-09" db="EMBL/GenBank/DDBJ databases">
        <title>Extensive genetic diversity and differential bi-allelic expression allows diatom success in the polar Southern Ocean.</title>
        <authorList>
            <consortium name="DOE Joint Genome Institute"/>
            <person name="Mock T."/>
            <person name="Otillar R.P."/>
            <person name="Strauss J."/>
            <person name="Dupont C."/>
            <person name="Frickenhaus S."/>
            <person name="Maumus F."/>
            <person name="Mcmullan M."/>
            <person name="Sanges R."/>
            <person name="Schmutz J."/>
            <person name="Toseland A."/>
            <person name="Valas R."/>
            <person name="Veluchamy A."/>
            <person name="Ward B.J."/>
            <person name="Allen A."/>
            <person name="Barry K."/>
            <person name="Falciatore A."/>
            <person name="Ferrante M."/>
            <person name="Fortunato A.E."/>
            <person name="Gloeckner G."/>
            <person name="Gruber A."/>
            <person name="Hipkin R."/>
            <person name="Janech M."/>
            <person name="Kroth P."/>
            <person name="Leese F."/>
            <person name="Lindquist E."/>
            <person name="Lyon B.R."/>
            <person name="Martin J."/>
            <person name="Mayer C."/>
            <person name="Parker M."/>
            <person name="Quesneville H."/>
            <person name="Raymond J."/>
            <person name="Uhlig C."/>
            <person name="Valentin K.U."/>
            <person name="Worden A.Z."/>
            <person name="Armbrust E.V."/>
            <person name="Bowler C."/>
            <person name="Green B."/>
            <person name="Moulton V."/>
            <person name="Van Oosterhout C."/>
            <person name="Grigoriev I."/>
        </authorList>
    </citation>
    <scope>NUCLEOTIDE SEQUENCE [LARGE SCALE GENOMIC DNA]</scope>
    <source>
        <strain evidence="1 2">CCMP1102</strain>
    </source>
</reference>
<dbReference type="KEGG" id="fcy:FRACYDRAFT_233305"/>
<keyword evidence="2" id="KW-1185">Reference proteome</keyword>
<protein>
    <submittedName>
        <fullName evidence="1">Uncharacterized protein</fullName>
    </submittedName>
</protein>
<gene>
    <name evidence="1" type="ORF">FRACYDRAFT_233305</name>
</gene>
<evidence type="ECO:0000313" key="1">
    <source>
        <dbReference type="EMBL" id="OEU23138.1"/>
    </source>
</evidence>
<sequence>MNIQNGPGPTNDEIESVRHNDDILYGDCATSDLVELLKNHQEDYSIFYLDDAKSAFINLRMSKSYNHLVQSPHLLNFNEQMLVAFDKDIPFYIGKSSRFNINEEKFATVASQRRLLLSADTHLTAHDAKRLGAQSYVVFNTLVEQQATALEEYMITNLSNLRKDTCVNNGTSGTSYVSQVDLNGVIVYRVFVTIYNGLEDMFKAGLLQICRLSRAINKAASVVTTDKAQYEKMCEEKKKLLYNVWIRKYELLQLYLKKVPNQKSYETVFKTHPEIKDWSFYQQALFKTGRMDNIFTQFLVDIDFFVFAYVCKYIEGDEELENYFISKFNALVEELHTIKMARSKDNTHG</sequence>
<dbReference type="InParanoid" id="A0A1E7FYB6"/>